<evidence type="ECO:0000256" key="20">
    <source>
        <dbReference type="SAM" id="Phobius"/>
    </source>
</evidence>
<feature type="domain" description="Calx-beta" evidence="21">
    <location>
        <begin position="532"/>
        <end position="635"/>
    </location>
</feature>
<gene>
    <name evidence="22" type="primary">Slc8a3</name>
    <name evidence="22" type="ORF">Tcan_11339</name>
</gene>
<dbReference type="InterPro" id="IPR003644">
    <property type="entry name" value="Calx_beta"/>
</dbReference>
<sequence length="905" mass="101083">SPRGCWKGVEVVSRNALYEKLWWATSTQNVEHKMNSSDWGSRQCKDGLLVPAMRTSRAATVFYLLALLYCFLGIAIAADVFMCSIEKITSSTRKVRLRRSKKNRLVAEELMAPESECTEVRIWNPTVANLTLMVRLRRSKKNRLVAEELMAPESECTEVRIWNPTVANLTLMALGSSAPEILLSIIEIIGNSFKAGDLGPGTIVGSAAFNLLCITAICVMTIPSPRVTRIQEIAVFAVTSVFSCLAYIWLLVILSLVSPNVVDVWEAAVTLALFAVLVVTAYLADIKVWKRKKANLEVELSADFADHKVAEPEDVDAVLQRFAKEMALESDAKVTSCVVPDFETVRQISRQISRQYPSLSVDDQARLLAYRLKENQVHDRLYYRINATRRMAAAARKTDVEHDAEKILAEAEKAKKAAIITERCVEFSARVYAVQKGIPTVRLTVVRYGPVDKGLIFRYTTVNGVAKRDLHFLSKSETMRFAAGESSKQIVIQLVEGAQWRPNYVFYVHLKLDPQNDLFEKTVLGRTNIARVRMPDYSESFIGEPMVEFVRSNYVVKENMGYVRTYVTRLGRHDARPFSVKYETVGATAQSNVDYEAVIDGTLNFVDDEYEKYIDIRIYDDKKEEKDETFSIDLISTTGDVTIGPKKRTIITIVCDDNVLRNIANVRKLMTYYIDKMTYGTETWFDQIAAATSVNAGDLANATFFDCLMHAISFPWKFLFAFVPPPHFLGGWLCFIISLILIGIVTAIVGDLAGIFGCMVGLKDAITAITFVALGTSLPDTFASKIAAENEPTADNAIGNVTGSNSVNVFLGLGLPWLIAAIYWARKNEPFIVDAGNLGFSVTIFMVTSVCCLSWLMARRYFAFFGKGELGGPFGPKLLTSFFFVFLWFAYVLCSALQAYGYIVV</sequence>
<evidence type="ECO:0000256" key="12">
    <source>
        <dbReference type="ARBA" id="ARBA00022860"/>
    </source>
</evidence>
<protein>
    <submittedName>
        <fullName evidence="22">Sodium/calcium exchanger 3</fullName>
    </submittedName>
</protein>
<feature type="transmembrane region" description="Helical" evidence="20">
    <location>
        <begin position="264"/>
        <end position="284"/>
    </location>
</feature>
<comment type="similarity">
    <text evidence="2">Belongs to the Ca(2+):cation antiporter (CaCA) (TC 2.A.19) family. SLC8 subfamily.</text>
</comment>
<evidence type="ECO:0000313" key="23">
    <source>
        <dbReference type="Proteomes" id="UP000031036"/>
    </source>
</evidence>
<evidence type="ECO:0000259" key="21">
    <source>
        <dbReference type="SMART" id="SM00237"/>
    </source>
</evidence>
<dbReference type="GO" id="GO:0046872">
    <property type="term" value="F:metal ion binding"/>
    <property type="evidence" value="ECO:0007669"/>
    <property type="project" value="UniProtKB-KW"/>
</dbReference>
<dbReference type="AlphaFoldDB" id="A0A0B2VR66"/>
<feature type="domain" description="Calx-beta" evidence="21">
    <location>
        <begin position="415"/>
        <end position="511"/>
    </location>
</feature>
<comment type="subcellular location">
    <subcellularLocation>
        <location evidence="1">Cell membrane</location>
        <topology evidence="1">Multi-pass membrane protein</topology>
    </subcellularLocation>
</comment>
<dbReference type="GO" id="GO:0098703">
    <property type="term" value="P:calcium ion import across plasma membrane"/>
    <property type="evidence" value="ECO:0007669"/>
    <property type="project" value="TreeGrafter"/>
</dbReference>
<dbReference type="Gene3D" id="1.20.1420.30">
    <property type="entry name" value="NCX, central ion-binding region"/>
    <property type="match status" value="2"/>
</dbReference>
<evidence type="ECO:0000256" key="2">
    <source>
        <dbReference type="ARBA" id="ARBA00007489"/>
    </source>
</evidence>
<keyword evidence="7 20" id="KW-0812">Transmembrane</keyword>
<comment type="caution">
    <text evidence="22">The sequence shown here is derived from an EMBL/GenBank/DDBJ whole genome shotgun (WGS) entry which is preliminary data.</text>
</comment>
<feature type="transmembrane region" description="Helical" evidence="20">
    <location>
        <begin position="234"/>
        <end position="258"/>
    </location>
</feature>
<feature type="transmembrane region" description="Helical" evidence="20">
    <location>
        <begin position="807"/>
        <end position="825"/>
    </location>
</feature>
<dbReference type="GO" id="GO:0042383">
    <property type="term" value="C:sarcolemma"/>
    <property type="evidence" value="ECO:0007669"/>
    <property type="project" value="TreeGrafter"/>
</dbReference>
<dbReference type="STRING" id="6265.A0A0B2VR66"/>
<dbReference type="SMART" id="SM00237">
    <property type="entry name" value="Calx_beta"/>
    <property type="match status" value="2"/>
</dbReference>
<dbReference type="Pfam" id="PF03160">
    <property type="entry name" value="Calx-beta"/>
    <property type="match status" value="2"/>
</dbReference>
<proteinExistence type="inferred from homology"/>
<evidence type="ECO:0000256" key="15">
    <source>
        <dbReference type="ARBA" id="ARBA00023065"/>
    </source>
</evidence>
<dbReference type="Pfam" id="PF01699">
    <property type="entry name" value="Na_Ca_ex"/>
    <property type="match status" value="2"/>
</dbReference>
<evidence type="ECO:0000256" key="11">
    <source>
        <dbReference type="ARBA" id="ARBA00022837"/>
    </source>
</evidence>
<organism evidence="22 23">
    <name type="scientific">Toxocara canis</name>
    <name type="common">Canine roundworm</name>
    <dbReference type="NCBI Taxonomy" id="6265"/>
    <lineage>
        <taxon>Eukaryota</taxon>
        <taxon>Metazoa</taxon>
        <taxon>Ecdysozoa</taxon>
        <taxon>Nematoda</taxon>
        <taxon>Chromadorea</taxon>
        <taxon>Rhabditida</taxon>
        <taxon>Spirurina</taxon>
        <taxon>Ascaridomorpha</taxon>
        <taxon>Ascaridoidea</taxon>
        <taxon>Toxocaridae</taxon>
        <taxon>Toxocara</taxon>
    </lineage>
</organism>
<dbReference type="InterPro" id="IPR051171">
    <property type="entry name" value="CaCA"/>
</dbReference>
<dbReference type="GO" id="GO:0098794">
    <property type="term" value="C:postsynapse"/>
    <property type="evidence" value="ECO:0007669"/>
    <property type="project" value="TreeGrafter"/>
</dbReference>
<evidence type="ECO:0000256" key="13">
    <source>
        <dbReference type="ARBA" id="ARBA00022989"/>
    </source>
</evidence>
<dbReference type="EMBL" id="JPKZ01001124">
    <property type="protein sequence ID" value="KHN83897.1"/>
    <property type="molecule type" value="Genomic_DNA"/>
</dbReference>
<dbReference type="PANTHER" id="PTHR11878">
    <property type="entry name" value="SODIUM/CALCIUM EXCHANGER"/>
    <property type="match status" value="1"/>
</dbReference>
<evidence type="ECO:0000256" key="9">
    <source>
        <dbReference type="ARBA" id="ARBA00022729"/>
    </source>
</evidence>
<feature type="transmembrane region" description="Helical" evidence="20">
    <location>
        <begin position="61"/>
        <end position="85"/>
    </location>
</feature>
<keyword evidence="10" id="KW-0677">Repeat</keyword>
<keyword evidence="3" id="KW-0813">Transport</keyword>
<comment type="catalytic activity">
    <reaction evidence="19">
        <text>Ca(2+)(in) + 3 Na(+)(out) = Ca(2+)(out) + 3 Na(+)(in)</text>
        <dbReference type="Rhea" id="RHEA:69955"/>
        <dbReference type="ChEBI" id="CHEBI:29101"/>
        <dbReference type="ChEBI" id="CHEBI:29108"/>
    </reaction>
</comment>
<evidence type="ECO:0000256" key="14">
    <source>
        <dbReference type="ARBA" id="ARBA00023053"/>
    </source>
</evidence>
<dbReference type="GO" id="GO:0005432">
    <property type="term" value="F:calcium:sodium antiporter activity"/>
    <property type="evidence" value="ECO:0007669"/>
    <property type="project" value="InterPro"/>
</dbReference>
<dbReference type="Proteomes" id="UP000031036">
    <property type="component" value="Unassembled WGS sequence"/>
</dbReference>
<reference evidence="22 23" key="1">
    <citation type="submission" date="2014-11" db="EMBL/GenBank/DDBJ databases">
        <title>Genetic blueprint of the zoonotic pathogen Toxocara canis.</title>
        <authorList>
            <person name="Zhu X.-Q."/>
            <person name="Korhonen P.K."/>
            <person name="Cai H."/>
            <person name="Young N.D."/>
            <person name="Nejsum P."/>
            <person name="von Samson-Himmelstjerna G."/>
            <person name="Boag P.R."/>
            <person name="Tan P."/>
            <person name="Li Q."/>
            <person name="Min J."/>
            <person name="Yang Y."/>
            <person name="Wang X."/>
            <person name="Fang X."/>
            <person name="Hall R.S."/>
            <person name="Hofmann A."/>
            <person name="Sternberg P.W."/>
            <person name="Jex A.R."/>
            <person name="Gasser R.B."/>
        </authorList>
    </citation>
    <scope>NUCLEOTIDE SEQUENCE [LARGE SCALE GENOMIC DNA]</scope>
    <source>
        <strain evidence="22">PN_DK_2014</strain>
    </source>
</reference>
<dbReference type="InterPro" id="IPR038081">
    <property type="entry name" value="CalX-like_sf"/>
</dbReference>
<feature type="transmembrane region" description="Helical" evidence="20">
    <location>
        <begin position="729"/>
        <end position="753"/>
    </location>
</feature>
<keyword evidence="15" id="KW-0406">Ion transport</keyword>
<dbReference type="GO" id="GO:0007154">
    <property type="term" value="P:cell communication"/>
    <property type="evidence" value="ECO:0007669"/>
    <property type="project" value="InterPro"/>
</dbReference>
<feature type="transmembrane region" description="Helical" evidence="20">
    <location>
        <begin position="837"/>
        <end position="858"/>
    </location>
</feature>
<keyword evidence="5" id="KW-1003">Cell membrane</keyword>
<dbReference type="InterPro" id="IPR044880">
    <property type="entry name" value="NCX_ion-bd_dom_sf"/>
</dbReference>
<evidence type="ECO:0000256" key="17">
    <source>
        <dbReference type="ARBA" id="ARBA00023180"/>
    </source>
</evidence>
<keyword evidence="9" id="KW-0732">Signal</keyword>
<accession>A0A0B2VR66</accession>
<dbReference type="GO" id="GO:0005516">
    <property type="term" value="F:calmodulin binding"/>
    <property type="evidence" value="ECO:0007669"/>
    <property type="project" value="UniProtKB-KW"/>
</dbReference>
<dbReference type="InterPro" id="IPR004837">
    <property type="entry name" value="NaCa_Exmemb"/>
</dbReference>
<name>A0A0B2VR66_TOXCA</name>
<evidence type="ECO:0000313" key="22">
    <source>
        <dbReference type="EMBL" id="KHN83897.1"/>
    </source>
</evidence>
<evidence type="ECO:0000256" key="19">
    <source>
        <dbReference type="ARBA" id="ARBA00033667"/>
    </source>
</evidence>
<dbReference type="SUPFAM" id="SSF141072">
    <property type="entry name" value="CalX-like"/>
    <property type="match status" value="2"/>
</dbReference>
<evidence type="ECO:0000256" key="3">
    <source>
        <dbReference type="ARBA" id="ARBA00022448"/>
    </source>
</evidence>
<evidence type="ECO:0000256" key="4">
    <source>
        <dbReference type="ARBA" id="ARBA00022449"/>
    </source>
</evidence>
<keyword evidence="16 20" id="KW-0472">Membrane</keyword>
<keyword evidence="11" id="KW-0106">Calcium</keyword>
<dbReference type="InterPro" id="IPR004836">
    <property type="entry name" value="Na_Ca_Ex"/>
</dbReference>
<dbReference type="OMA" id="CMVGLKD"/>
<feature type="transmembrane region" description="Helical" evidence="20">
    <location>
        <begin position="878"/>
        <end position="903"/>
    </location>
</feature>
<keyword evidence="13 20" id="KW-1133">Transmembrane helix</keyword>
<evidence type="ECO:0000256" key="10">
    <source>
        <dbReference type="ARBA" id="ARBA00022737"/>
    </source>
</evidence>
<evidence type="ECO:0000256" key="5">
    <source>
        <dbReference type="ARBA" id="ARBA00022475"/>
    </source>
</evidence>
<evidence type="ECO:0000256" key="7">
    <source>
        <dbReference type="ARBA" id="ARBA00022692"/>
    </source>
</evidence>
<dbReference type="GO" id="GO:0030424">
    <property type="term" value="C:axon"/>
    <property type="evidence" value="ECO:0007669"/>
    <property type="project" value="TreeGrafter"/>
</dbReference>
<feature type="transmembrane region" description="Helical" evidence="20">
    <location>
        <begin position="202"/>
        <end position="222"/>
    </location>
</feature>
<keyword evidence="4" id="KW-0050">Antiport</keyword>
<evidence type="ECO:0000256" key="8">
    <source>
        <dbReference type="ARBA" id="ARBA00022723"/>
    </source>
</evidence>
<keyword evidence="12" id="KW-0112">Calmodulin-binding</keyword>
<evidence type="ECO:0000256" key="1">
    <source>
        <dbReference type="ARBA" id="ARBA00004651"/>
    </source>
</evidence>
<keyword evidence="17" id="KW-0325">Glycoprotein</keyword>
<dbReference type="OrthoDB" id="418484at2759"/>
<dbReference type="Gene3D" id="2.60.40.2030">
    <property type="match status" value="2"/>
</dbReference>
<keyword evidence="8" id="KW-0479">Metal-binding</keyword>
<keyword evidence="23" id="KW-1185">Reference proteome</keyword>
<keyword evidence="18" id="KW-0739">Sodium transport</keyword>
<keyword evidence="6" id="KW-0109">Calcium transport</keyword>
<dbReference type="PANTHER" id="PTHR11878:SF76">
    <property type="entry name" value="CALX-BETA DOMAIN-CONTAINING PROTEIN"/>
    <property type="match status" value="1"/>
</dbReference>
<feature type="non-terminal residue" evidence="22">
    <location>
        <position position="1"/>
    </location>
</feature>
<evidence type="ECO:0000256" key="18">
    <source>
        <dbReference type="ARBA" id="ARBA00023201"/>
    </source>
</evidence>
<evidence type="ECO:0000256" key="16">
    <source>
        <dbReference type="ARBA" id="ARBA00023136"/>
    </source>
</evidence>
<keyword evidence="14" id="KW-0915">Sodium</keyword>
<dbReference type="PRINTS" id="PR01259">
    <property type="entry name" value="NACAEXCHNGR"/>
</dbReference>
<evidence type="ECO:0000256" key="6">
    <source>
        <dbReference type="ARBA" id="ARBA00022568"/>
    </source>
</evidence>